<dbReference type="OrthoDB" id="437973at2759"/>
<evidence type="ECO:0000256" key="1">
    <source>
        <dbReference type="SAM" id="MobiDB-lite"/>
    </source>
</evidence>
<feature type="compositionally biased region" description="Polar residues" evidence="1">
    <location>
        <begin position="102"/>
        <end position="111"/>
    </location>
</feature>
<reference evidence="2 3" key="1">
    <citation type="journal article" date="2018" name="PLoS Pathog.">
        <title>Evolution of structural diversity of trichothecenes, a family of toxins produced by plant pathogenic and entomopathogenic fungi.</title>
        <authorList>
            <person name="Proctor R.H."/>
            <person name="McCormick S.P."/>
            <person name="Kim H.S."/>
            <person name="Cardoza R.E."/>
            <person name="Stanley A.M."/>
            <person name="Lindo L."/>
            <person name="Kelly A."/>
            <person name="Brown D.W."/>
            <person name="Lee T."/>
            <person name="Vaughan M.M."/>
            <person name="Alexander N.J."/>
            <person name="Busman M."/>
            <person name="Gutierrez S."/>
        </authorList>
    </citation>
    <scope>NUCLEOTIDE SEQUENCE [LARGE SCALE GENOMIC DNA]</scope>
    <source>
        <strain evidence="2 3">NRRL 20695</strain>
    </source>
</reference>
<dbReference type="AlphaFoldDB" id="A0A395RYX5"/>
<proteinExistence type="predicted"/>
<evidence type="ECO:0000313" key="3">
    <source>
        <dbReference type="Proteomes" id="UP000266234"/>
    </source>
</evidence>
<dbReference type="STRING" id="694270.A0A395RYX5"/>
<organism evidence="2 3">
    <name type="scientific">Fusarium longipes</name>
    <dbReference type="NCBI Taxonomy" id="694270"/>
    <lineage>
        <taxon>Eukaryota</taxon>
        <taxon>Fungi</taxon>
        <taxon>Dikarya</taxon>
        <taxon>Ascomycota</taxon>
        <taxon>Pezizomycotina</taxon>
        <taxon>Sordariomycetes</taxon>
        <taxon>Hypocreomycetidae</taxon>
        <taxon>Hypocreales</taxon>
        <taxon>Nectriaceae</taxon>
        <taxon>Fusarium</taxon>
    </lineage>
</organism>
<comment type="caution">
    <text evidence="2">The sequence shown here is derived from an EMBL/GenBank/DDBJ whole genome shotgun (WGS) entry which is preliminary data.</text>
</comment>
<evidence type="ECO:0000313" key="2">
    <source>
        <dbReference type="EMBL" id="RGP65348.1"/>
    </source>
</evidence>
<feature type="region of interest" description="Disordered" evidence="1">
    <location>
        <begin position="1"/>
        <end position="114"/>
    </location>
</feature>
<dbReference type="EMBL" id="PXOG01000235">
    <property type="protein sequence ID" value="RGP65348.1"/>
    <property type="molecule type" value="Genomic_DNA"/>
</dbReference>
<protein>
    <submittedName>
        <fullName evidence="2">Uncharacterized protein</fullName>
    </submittedName>
</protein>
<name>A0A395RYX5_9HYPO</name>
<feature type="compositionally biased region" description="Basic and acidic residues" evidence="1">
    <location>
        <begin position="53"/>
        <end position="83"/>
    </location>
</feature>
<dbReference type="Proteomes" id="UP000266234">
    <property type="component" value="Unassembled WGS sequence"/>
</dbReference>
<gene>
    <name evidence="2" type="ORF">FLONG3_9244</name>
</gene>
<keyword evidence="3" id="KW-1185">Reference proteome</keyword>
<sequence length="241" mass="26676">MKKSITRSKEDWLDWQNKTTAQERPYVSRPSRSQQLRNPKLVPKLTNETLNPLEKKSGVADAELAKVDAERARKREREERDNELIESTAKRHRSVSSHSVSTISTGASRSPSPEAKVEMTFEAEVAVSARIAVEALMLSLIVVDLCLAMVVFQKTMTAAISIDPVIPCPREEKVLLRSSQGELLQGLGVQMGTEANGPKVQGRQSLAEDGARDSIGLIHDLAVRDQHPAEDAIVRVYENEV</sequence>
<accession>A0A395RYX5</accession>